<sequence>MRLSLLTFFVWLMTMVANAQTSFSGRVVADGSKKGLGWASVVAEDSRRKPIAFAQTKEDGTFELKVPESKKVMQLSFSLLGYAKKSISIDNFTNGQKIILREETLMLKEVKATSKRLRQRSDTLVYSVAGFRHKQDRSIADVIAKMPGLEVRQDGSILFQGKPINNFYIEGMNMMGNNYSVASENINANKVKNVEVLTNHQKVKALRGVQFSDQAALNLVLEEDAKNTWVGLLETGLGTTLQKSEADRLLRDGRLMAMMFGGKMQSLSMYKWNNTGKNIQREIRDLQNSIDDIGSVSNMTSGIELSAPGLMRERYAMNDSRLLATNWLHKAGQDATIRLQLNGYLDNTEGKRHSETIYSDLMGGAVITEDANGENRHSQWKGELKYERNGAKLFVVNVLSGYMDFDKSWASTLTNDKGIRQETTPRKRWVGDHLEIVKALGNDRVLKLNASGVINYLPGSLLLTDSSRQHIDQHATQLRVGASFRHKLFHRLYVSYNTGVDYDDERFTIRLHNQKPQSDSYQQLNCYFEPSFNIKYNDLEWTTSMPLRLVSRHFGNESNTKMIVTPMMNLRYQILSQLTVMVNYNYNWQPTSLEDMTAIPVYSNYRNYSTGFGKLYAENSHNGTLRFEYSDPVIGLFGNINGNLMYYDDLPLYNSQLDGIFYHSSPSGDFKSNTTWMLSGRISKSLGTMKFIAAVDGQLSSTHTSTMINGLRLPFRYDRASCGVSFSIRPLQTLSFEEESHYQYSRQVSTSDHSFDSRALRSFTHTLKTFYMPKNWQIEWTNEMYHSNDHSVSFTYFSDIQVSYRTKKWEAGIQMNNIFGTRQYERHYISSYYTRYTISHLRPREILCKISFDM</sequence>
<keyword evidence="1" id="KW-0732">Signal</keyword>
<evidence type="ECO:0000313" key="3">
    <source>
        <dbReference type="Proteomes" id="UP000236735"/>
    </source>
</evidence>
<dbReference type="Proteomes" id="UP000236735">
    <property type="component" value="Unassembled WGS sequence"/>
</dbReference>
<dbReference type="SUPFAM" id="SSF49464">
    <property type="entry name" value="Carboxypeptidase regulatory domain-like"/>
    <property type="match status" value="1"/>
</dbReference>
<accession>A0A1H5T9D9</accession>
<dbReference type="InterPro" id="IPR008969">
    <property type="entry name" value="CarboxyPept-like_regulatory"/>
</dbReference>
<proteinExistence type="predicted"/>
<dbReference type="Pfam" id="PF13715">
    <property type="entry name" value="CarbopepD_reg_2"/>
    <property type="match status" value="1"/>
</dbReference>
<dbReference type="SUPFAM" id="SSF56935">
    <property type="entry name" value="Porins"/>
    <property type="match status" value="1"/>
</dbReference>
<organism evidence="2 3">
    <name type="scientific">Xylanibacter ruminicola</name>
    <name type="common">Prevotella ruminicola</name>
    <dbReference type="NCBI Taxonomy" id="839"/>
    <lineage>
        <taxon>Bacteria</taxon>
        <taxon>Pseudomonadati</taxon>
        <taxon>Bacteroidota</taxon>
        <taxon>Bacteroidia</taxon>
        <taxon>Bacteroidales</taxon>
        <taxon>Prevotellaceae</taxon>
        <taxon>Xylanibacter</taxon>
    </lineage>
</organism>
<feature type="signal peptide" evidence="1">
    <location>
        <begin position="1"/>
        <end position="19"/>
    </location>
</feature>
<protein>
    <submittedName>
        <fullName evidence="2">CarboxypepD_reg-like domain-containing protein</fullName>
    </submittedName>
</protein>
<dbReference type="RefSeq" id="WP_103915269.1">
    <property type="nucleotide sequence ID" value="NZ_FNUV01000002.1"/>
</dbReference>
<gene>
    <name evidence="2" type="ORF">SAMN05216354_0912</name>
</gene>
<dbReference type="EMBL" id="FNUV01000002">
    <property type="protein sequence ID" value="SEF58768.1"/>
    <property type="molecule type" value="Genomic_DNA"/>
</dbReference>
<dbReference type="AlphaFoldDB" id="A0A1H5T9D9"/>
<reference evidence="2 3" key="1">
    <citation type="submission" date="2016-10" db="EMBL/GenBank/DDBJ databases">
        <authorList>
            <person name="de Groot N.N."/>
        </authorList>
    </citation>
    <scope>NUCLEOTIDE SEQUENCE [LARGE SCALE GENOMIC DNA]</scope>
    <source>
        <strain evidence="2 3">AR32</strain>
    </source>
</reference>
<feature type="chain" id="PRO_5009284812" evidence="1">
    <location>
        <begin position="20"/>
        <end position="854"/>
    </location>
</feature>
<name>A0A1H5T9D9_XYLRU</name>
<evidence type="ECO:0000256" key="1">
    <source>
        <dbReference type="SAM" id="SignalP"/>
    </source>
</evidence>
<evidence type="ECO:0000313" key="2">
    <source>
        <dbReference type="EMBL" id="SEF58768.1"/>
    </source>
</evidence>